<dbReference type="GO" id="GO:0020037">
    <property type="term" value="F:heme binding"/>
    <property type="evidence" value="ECO:0007669"/>
    <property type="project" value="TreeGrafter"/>
</dbReference>
<feature type="compositionally biased region" description="Low complexity" evidence="4">
    <location>
        <begin position="233"/>
        <end position="249"/>
    </location>
</feature>
<comment type="caution">
    <text evidence="6">The sequence shown here is derived from an EMBL/GenBank/DDBJ whole genome shotgun (WGS) entry which is preliminary data.</text>
</comment>
<dbReference type="SMART" id="SM01117">
    <property type="entry name" value="Cyt-b5"/>
    <property type="match status" value="1"/>
</dbReference>
<evidence type="ECO:0000256" key="2">
    <source>
        <dbReference type="ARBA" id="ARBA00022723"/>
    </source>
</evidence>
<dbReference type="PANTHER" id="PTHR46237:SF1">
    <property type="entry name" value="CYTOCHROME B5 REDUCTASE 4"/>
    <property type="match status" value="1"/>
</dbReference>
<feature type="compositionally biased region" description="Pro residues" evidence="4">
    <location>
        <begin position="133"/>
        <end position="150"/>
    </location>
</feature>
<dbReference type="InterPro" id="IPR036400">
    <property type="entry name" value="Cyt_B5-like_heme/steroid_sf"/>
</dbReference>
<dbReference type="InterPro" id="IPR051872">
    <property type="entry name" value="Cytochrome_b5/Flavoprotein_Rdt"/>
</dbReference>
<feature type="compositionally biased region" description="Low complexity" evidence="4">
    <location>
        <begin position="199"/>
        <end position="212"/>
    </location>
</feature>
<evidence type="ECO:0000256" key="1">
    <source>
        <dbReference type="ARBA" id="ARBA00022617"/>
    </source>
</evidence>
<dbReference type="FunFam" id="3.10.120.10:FF:000001">
    <property type="entry name" value="Cytochrome b5 reductase 4"/>
    <property type="match status" value="1"/>
</dbReference>
<feature type="compositionally biased region" description="Pro residues" evidence="4">
    <location>
        <begin position="213"/>
        <end position="226"/>
    </location>
</feature>
<dbReference type="EMBL" id="JAPEUR010000003">
    <property type="protein sequence ID" value="KAJ4329212.1"/>
    <property type="molecule type" value="Genomic_DNA"/>
</dbReference>
<dbReference type="PROSITE" id="PS50255">
    <property type="entry name" value="CYTOCHROME_B5_2"/>
    <property type="match status" value="1"/>
</dbReference>
<accession>A0A9W9BUW0</accession>
<dbReference type="Proteomes" id="UP001140502">
    <property type="component" value="Unassembled WGS sequence"/>
</dbReference>
<dbReference type="GO" id="GO:0005737">
    <property type="term" value="C:cytoplasm"/>
    <property type="evidence" value="ECO:0007669"/>
    <property type="project" value="TreeGrafter"/>
</dbReference>
<protein>
    <recommendedName>
        <fullName evidence="5">Cytochrome b5 heme-binding domain-containing protein</fullName>
    </recommendedName>
</protein>
<dbReference type="AlphaFoldDB" id="A0A9W9BUW0"/>
<keyword evidence="2" id="KW-0479">Metal-binding</keyword>
<gene>
    <name evidence="6" type="ORF">N0V84_000338</name>
</gene>
<dbReference type="SUPFAM" id="SSF55856">
    <property type="entry name" value="Cytochrome b5-like heme/steroid binding domain"/>
    <property type="match status" value="1"/>
</dbReference>
<keyword evidence="3" id="KW-0408">Iron</keyword>
<name>A0A9W9BUW0_9HYPO</name>
<organism evidence="6 7">
    <name type="scientific">Fusarium piperis</name>
    <dbReference type="NCBI Taxonomy" id="1435070"/>
    <lineage>
        <taxon>Eukaryota</taxon>
        <taxon>Fungi</taxon>
        <taxon>Dikarya</taxon>
        <taxon>Ascomycota</taxon>
        <taxon>Pezizomycotina</taxon>
        <taxon>Sordariomycetes</taxon>
        <taxon>Hypocreomycetidae</taxon>
        <taxon>Hypocreales</taxon>
        <taxon>Nectriaceae</taxon>
        <taxon>Fusarium</taxon>
        <taxon>Fusarium solani species complex</taxon>
    </lineage>
</organism>
<dbReference type="Gene3D" id="3.10.120.10">
    <property type="entry name" value="Cytochrome b5-like heme/steroid binding domain"/>
    <property type="match status" value="1"/>
</dbReference>
<feature type="region of interest" description="Disordered" evidence="4">
    <location>
        <begin position="82"/>
        <end position="318"/>
    </location>
</feature>
<dbReference type="OrthoDB" id="432299at2759"/>
<reference evidence="6" key="1">
    <citation type="submission" date="2022-10" db="EMBL/GenBank/DDBJ databases">
        <title>Tapping the CABI collections for fungal endophytes: first genome assemblies for Collariella, Neodidymelliopsis, Ascochyta clinopodiicola, Didymella pomorum, Didymosphaeria variabile, Neocosmospora piperis and Neocucurbitaria cava.</title>
        <authorList>
            <person name="Hill R."/>
        </authorList>
    </citation>
    <scope>NUCLEOTIDE SEQUENCE</scope>
    <source>
        <strain evidence="6">IMI 366586</strain>
    </source>
</reference>
<dbReference type="PANTHER" id="PTHR46237">
    <property type="entry name" value="CYTOCHROME B5 REDUCTASE 4 FAMILY MEMBER"/>
    <property type="match status" value="1"/>
</dbReference>
<proteinExistence type="predicted"/>
<dbReference type="GO" id="GO:0046872">
    <property type="term" value="F:metal ion binding"/>
    <property type="evidence" value="ECO:0007669"/>
    <property type="project" value="UniProtKB-KW"/>
</dbReference>
<dbReference type="Pfam" id="PF00173">
    <property type="entry name" value="Cyt-b5"/>
    <property type="match status" value="1"/>
</dbReference>
<evidence type="ECO:0000313" key="6">
    <source>
        <dbReference type="EMBL" id="KAJ4329212.1"/>
    </source>
</evidence>
<evidence type="ECO:0000313" key="7">
    <source>
        <dbReference type="Proteomes" id="UP001140502"/>
    </source>
</evidence>
<dbReference type="InterPro" id="IPR001199">
    <property type="entry name" value="Cyt_B5-like_heme/steroid-bd"/>
</dbReference>
<feature type="domain" description="Cytochrome b5 heme-binding" evidence="5">
    <location>
        <begin position="322"/>
        <end position="400"/>
    </location>
</feature>
<evidence type="ECO:0000259" key="5">
    <source>
        <dbReference type="PROSITE" id="PS50255"/>
    </source>
</evidence>
<sequence>MGVIGISLIVASVVWVIVRPPSWIPSPLQILLRWRGSPPATITDRKTDPSTADADSGSNMGPSANPGPRVLVSLDHEVEPALRTRTDPADKPVDRTTQASSSDPDRLHQPLGQGLVARSSQQSQPAKDDTASMPPPPLSKIVSQPPPPTIAEPDEQTTPKATAASDPPSLPVPTFSLDNAPPAPSSHPAPLRNPTVRGPAPSIAAPSLAPSMMAPPPRPGRLPPTPSSATPISRVPSSTSSSSGRLPSLAQFPAPNSAQRARGPVPNRGPAASGLAPPPTHSAKPSKPSRKVLLTPGHSPLDWARISGPNSDLRGVDPSTPYLRVTPSMLKVQTGRKGKDAWMALNGKVYNITPYADFHPGGVPELLRGAGRDGTRLFGEIHPWVNYETMLSACLVGLLVEESEGAESQMDGMD</sequence>
<keyword evidence="7" id="KW-1185">Reference proteome</keyword>
<dbReference type="GO" id="GO:0004128">
    <property type="term" value="F:cytochrome-b5 reductase activity, acting on NAD(P)H"/>
    <property type="evidence" value="ECO:0007669"/>
    <property type="project" value="TreeGrafter"/>
</dbReference>
<keyword evidence="1" id="KW-0349">Heme</keyword>
<evidence type="ECO:0000256" key="3">
    <source>
        <dbReference type="ARBA" id="ARBA00023004"/>
    </source>
</evidence>
<feature type="region of interest" description="Disordered" evidence="4">
    <location>
        <begin position="40"/>
        <end position="70"/>
    </location>
</feature>
<evidence type="ECO:0000256" key="4">
    <source>
        <dbReference type="SAM" id="MobiDB-lite"/>
    </source>
</evidence>
<feature type="compositionally biased region" description="Basic and acidic residues" evidence="4">
    <location>
        <begin position="82"/>
        <end position="94"/>
    </location>
</feature>